<dbReference type="InterPro" id="IPR011010">
    <property type="entry name" value="DNA_brk_join_enz"/>
</dbReference>
<dbReference type="GO" id="GO:0003677">
    <property type="term" value="F:DNA binding"/>
    <property type="evidence" value="ECO:0007669"/>
    <property type="project" value="UniProtKB-UniRule"/>
</dbReference>
<dbReference type="NCBIfam" id="NF001399">
    <property type="entry name" value="PRK00283.1"/>
    <property type="match status" value="1"/>
</dbReference>
<dbReference type="InterPro" id="IPR010998">
    <property type="entry name" value="Integrase_recombinase_N"/>
</dbReference>
<evidence type="ECO:0000313" key="12">
    <source>
        <dbReference type="EMBL" id="SDW30274.1"/>
    </source>
</evidence>
<feature type="active site" evidence="9">
    <location>
        <position position="240"/>
    </location>
</feature>
<dbReference type="STRING" id="89784.SAMN04489725_10439"/>
<dbReference type="InterPro" id="IPR013762">
    <property type="entry name" value="Integrase-like_cat_sf"/>
</dbReference>
<dbReference type="RefSeq" id="WP_244885112.1">
    <property type="nucleotide sequence ID" value="NZ_FNOJ01000004.1"/>
</dbReference>
<feature type="active site" evidence="9">
    <location>
        <position position="263"/>
    </location>
</feature>
<evidence type="ECO:0000256" key="9">
    <source>
        <dbReference type="HAMAP-Rule" id="MF_01808"/>
    </source>
</evidence>
<dbReference type="GO" id="GO:0051301">
    <property type="term" value="P:cell division"/>
    <property type="evidence" value="ECO:0007669"/>
    <property type="project" value="UniProtKB-KW"/>
</dbReference>
<dbReference type="HAMAP" id="MF_01808">
    <property type="entry name" value="Recomb_XerC_XerD"/>
    <property type="match status" value="1"/>
</dbReference>
<evidence type="ECO:0000259" key="10">
    <source>
        <dbReference type="PROSITE" id="PS51898"/>
    </source>
</evidence>
<dbReference type="InterPro" id="IPR050090">
    <property type="entry name" value="Tyrosine_recombinase_XerCD"/>
</dbReference>
<dbReference type="InterPro" id="IPR044068">
    <property type="entry name" value="CB"/>
</dbReference>
<dbReference type="PANTHER" id="PTHR30349">
    <property type="entry name" value="PHAGE INTEGRASE-RELATED"/>
    <property type="match status" value="1"/>
</dbReference>
<keyword evidence="3 9" id="KW-0132">Cell division</keyword>
<gene>
    <name evidence="9" type="primary">xerC</name>
    <name evidence="12" type="ORF">SAMN04489725_10439</name>
</gene>
<evidence type="ECO:0000256" key="4">
    <source>
        <dbReference type="ARBA" id="ARBA00022829"/>
    </source>
</evidence>
<dbReference type="EMBL" id="FNOJ01000004">
    <property type="protein sequence ID" value="SDW30274.1"/>
    <property type="molecule type" value="Genomic_DNA"/>
</dbReference>
<dbReference type="PROSITE" id="PS51900">
    <property type="entry name" value="CB"/>
    <property type="match status" value="1"/>
</dbReference>
<evidence type="ECO:0000256" key="7">
    <source>
        <dbReference type="ARBA" id="ARBA00023172"/>
    </source>
</evidence>
<dbReference type="CDD" id="cd00798">
    <property type="entry name" value="INT_XerDC_C"/>
    <property type="match status" value="1"/>
</dbReference>
<comment type="similarity">
    <text evidence="9">Belongs to the 'phage' integrase family. XerC subfamily.</text>
</comment>
<evidence type="ECO:0000256" key="6">
    <source>
        <dbReference type="ARBA" id="ARBA00023125"/>
    </source>
</evidence>
<proteinExistence type="inferred from homology"/>
<dbReference type="GO" id="GO:0007059">
    <property type="term" value="P:chromosome segregation"/>
    <property type="evidence" value="ECO:0007669"/>
    <property type="project" value="UniProtKB-UniRule"/>
</dbReference>
<dbReference type="InterPro" id="IPR004107">
    <property type="entry name" value="Integrase_SAM-like_N"/>
</dbReference>
<feature type="active site" evidence="9">
    <location>
        <position position="146"/>
    </location>
</feature>
<keyword evidence="2 9" id="KW-0963">Cytoplasm</keyword>
<comment type="function">
    <text evidence="9">Site-specific tyrosine recombinase, which acts by catalyzing the cutting and rejoining of the recombining DNA molecules. The XerC-XerD complex is essential to convert dimers of the bacterial chromosome into monomers to permit their segregation at cell division. It also contributes to the segregational stability of plasmids.</text>
</comment>
<evidence type="ECO:0000256" key="8">
    <source>
        <dbReference type="ARBA" id="ARBA00023306"/>
    </source>
</evidence>
<protein>
    <recommendedName>
        <fullName evidence="9">Tyrosine recombinase XerC</fullName>
    </recommendedName>
</protein>
<comment type="subcellular location">
    <subcellularLocation>
        <location evidence="1 9">Cytoplasm</location>
    </subcellularLocation>
</comment>
<dbReference type="PROSITE" id="PS51898">
    <property type="entry name" value="TYR_RECOMBINASE"/>
    <property type="match status" value="1"/>
</dbReference>
<dbReference type="Pfam" id="PF02899">
    <property type="entry name" value="Phage_int_SAM_1"/>
    <property type="match status" value="1"/>
</dbReference>
<dbReference type="GO" id="GO:0006313">
    <property type="term" value="P:DNA transposition"/>
    <property type="evidence" value="ECO:0007669"/>
    <property type="project" value="UniProtKB-UniRule"/>
</dbReference>
<dbReference type="SUPFAM" id="SSF56349">
    <property type="entry name" value="DNA breaking-rejoining enzymes"/>
    <property type="match status" value="1"/>
</dbReference>
<dbReference type="Gene3D" id="1.10.443.10">
    <property type="entry name" value="Intergrase catalytic core"/>
    <property type="match status" value="1"/>
</dbReference>
<keyword evidence="13" id="KW-1185">Reference proteome</keyword>
<dbReference type="Pfam" id="PF00589">
    <property type="entry name" value="Phage_integrase"/>
    <property type="match status" value="1"/>
</dbReference>
<evidence type="ECO:0000256" key="2">
    <source>
        <dbReference type="ARBA" id="ARBA00022490"/>
    </source>
</evidence>
<keyword evidence="7 9" id="KW-0233">DNA recombination</keyword>
<accession>A0A1H2SGL6</accession>
<dbReference type="AlphaFoldDB" id="A0A1H2SGL6"/>
<evidence type="ECO:0000256" key="3">
    <source>
        <dbReference type="ARBA" id="ARBA00022618"/>
    </source>
</evidence>
<name>A0A1H2SGL6_9BACL</name>
<evidence type="ECO:0000259" key="11">
    <source>
        <dbReference type="PROSITE" id="PS51900"/>
    </source>
</evidence>
<evidence type="ECO:0000313" key="13">
    <source>
        <dbReference type="Proteomes" id="UP000182589"/>
    </source>
</evidence>
<dbReference type="GO" id="GO:0005737">
    <property type="term" value="C:cytoplasm"/>
    <property type="evidence" value="ECO:0007669"/>
    <property type="project" value="UniProtKB-SubCell"/>
</dbReference>
<organism evidence="12 13">
    <name type="scientific">Alicyclobacillus hesperidum</name>
    <dbReference type="NCBI Taxonomy" id="89784"/>
    <lineage>
        <taxon>Bacteria</taxon>
        <taxon>Bacillati</taxon>
        <taxon>Bacillota</taxon>
        <taxon>Bacilli</taxon>
        <taxon>Bacillales</taxon>
        <taxon>Alicyclobacillaceae</taxon>
        <taxon>Alicyclobacillus</taxon>
    </lineage>
</organism>
<dbReference type="InterPro" id="IPR023009">
    <property type="entry name" value="Tyrosine_recombinase_XerC/XerD"/>
</dbReference>
<feature type="active site" evidence="9">
    <location>
        <position position="170"/>
    </location>
</feature>
<dbReference type="PANTHER" id="PTHR30349:SF77">
    <property type="entry name" value="TYROSINE RECOMBINASE XERC"/>
    <property type="match status" value="1"/>
</dbReference>
<dbReference type="GO" id="GO:0009037">
    <property type="term" value="F:tyrosine-based site-specific recombinase activity"/>
    <property type="evidence" value="ECO:0007669"/>
    <property type="project" value="UniProtKB-UniRule"/>
</dbReference>
<dbReference type="InterPro" id="IPR002104">
    <property type="entry name" value="Integrase_catalytic"/>
</dbReference>
<feature type="domain" description="Core-binding (CB)" evidence="11">
    <location>
        <begin position="1"/>
        <end position="85"/>
    </location>
</feature>
<feature type="active site" evidence="9">
    <location>
        <position position="237"/>
    </location>
</feature>
<reference evidence="13" key="1">
    <citation type="submission" date="2016-10" db="EMBL/GenBank/DDBJ databases">
        <authorList>
            <person name="Varghese N."/>
        </authorList>
    </citation>
    <scope>NUCLEOTIDE SEQUENCE [LARGE SCALE GENOMIC DNA]</scope>
    <source>
        <strain evidence="13">DSM 12489</strain>
    </source>
</reference>
<dbReference type="Proteomes" id="UP000182589">
    <property type="component" value="Unassembled WGS sequence"/>
</dbReference>
<sequence>MALEEWIVRFVDEFRARWSPNTLQAYERDLKQLCAWLARRGITDVAVLSTREIRTFIADKLAEGKSKASVSRQLSCYRSFFAFLEREGAIERDILQLLTLPKRDKPVPKYLYQEEVSQLLDHIDGRDFASLRDRALLECIYASGVRVSECVSIDIGDFSLSDGYAYIMGKGGKERYVLLGSKAIAALQRYLDARGTVATCSALFVNQRGTRLSDRSVRRILDQRLREVPGLRHIHVHGLRHSFATHLLDGGADLRSVQELLGHASLSSTQIYTHTSRERLTKVYLEAHPRAELK</sequence>
<keyword evidence="5 9" id="KW-0229">DNA integration</keyword>
<feature type="domain" description="Tyr recombinase" evidence="10">
    <location>
        <begin position="106"/>
        <end position="285"/>
    </location>
</feature>
<evidence type="ECO:0000256" key="5">
    <source>
        <dbReference type="ARBA" id="ARBA00022908"/>
    </source>
</evidence>
<feature type="active site" description="O-(3'-phospho-DNA)-tyrosine intermediate" evidence="9">
    <location>
        <position position="272"/>
    </location>
</feature>
<comment type="subunit">
    <text evidence="9">Forms a cyclic heterotetrameric complex composed of two molecules of XerC and two molecules of XerD.</text>
</comment>
<keyword evidence="8 9" id="KW-0131">Cell cycle</keyword>
<keyword evidence="6 9" id="KW-0238">DNA-binding</keyword>
<dbReference type="Gene3D" id="1.10.150.130">
    <property type="match status" value="1"/>
</dbReference>
<keyword evidence="4 9" id="KW-0159">Chromosome partition</keyword>
<evidence type="ECO:0000256" key="1">
    <source>
        <dbReference type="ARBA" id="ARBA00004496"/>
    </source>
</evidence>